<dbReference type="SUPFAM" id="SSF56784">
    <property type="entry name" value="HAD-like"/>
    <property type="match status" value="1"/>
</dbReference>
<keyword evidence="4" id="KW-0460">Magnesium</keyword>
<dbReference type="PANTHER" id="PTHR46470:SF2">
    <property type="entry name" value="GLYCERALDEHYDE 3-PHOSPHATE PHOSPHATASE"/>
    <property type="match status" value="1"/>
</dbReference>
<dbReference type="AlphaFoldDB" id="A0A502EHU4"/>
<dbReference type="Gene3D" id="1.20.120.710">
    <property type="entry name" value="Haloacid dehalogenase hydrolase-like domain"/>
    <property type="match status" value="1"/>
</dbReference>
<dbReference type="OrthoDB" id="9810501at2"/>
<dbReference type="Pfam" id="PF00702">
    <property type="entry name" value="Hydrolase"/>
    <property type="match status" value="1"/>
</dbReference>
<evidence type="ECO:0000313" key="6">
    <source>
        <dbReference type="Proteomes" id="UP000320095"/>
    </source>
</evidence>
<dbReference type="PANTHER" id="PTHR46470">
    <property type="entry name" value="N-ACYLNEURAMINATE-9-PHOSPHATASE"/>
    <property type="match status" value="1"/>
</dbReference>
<dbReference type="EMBL" id="RCZG01000001">
    <property type="protein sequence ID" value="TPG36714.1"/>
    <property type="molecule type" value="Genomic_DNA"/>
</dbReference>
<dbReference type="InterPro" id="IPR023214">
    <property type="entry name" value="HAD_sf"/>
</dbReference>
<keyword evidence="3 5" id="KW-0378">Hydrolase</keyword>
<dbReference type="Gene3D" id="3.40.50.1000">
    <property type="entry name" value="HAD superfamily/HAD-like"/>
    <property type="match status" value="1"/>
</dbReference>
<evidence type="ECO:0000256" key="1">
    <source>
        <dbReference type="ARBA" id="ARBA00001946"/>
    </source>
</evidence>
<dbReference type="NCBIfam" id="TIGR01549">
    <property type="entry name" value="HAD-SF-IA-v1"/>
    <property type="match status" value="1"/>
</dbReference>
<dbReference type="InterPro" id="IPR051400">
    <property type="entry name" value="HAD-like_hydrolase"/>
</dbReference>
<proteinExistence type="predicted"/>
<dbReference type="InterPro" id="IPR006439">
    <property type="entry name" value="HAD-SF_hydro_IA"/>
</dbReference>
<dbReference type="NCBIfam" id="TIGR01509">
    <property type="entry name" value="HAD-SF-IA-v3"/>
    <property type="match status" value="1"/>
</dbReference>
<dbReference type="SFLD" id="SFLDG01129">
    <property type="entry name" value="C1.5:_HAD__Beta-PGM__Phosphata"/>
    <property type="match status" value="1"/>
</dbReference>
<keyword evidence="6" id="KW-1185">Reference proteome</keyword>
<dbReference type="SFLD" id="SFLDS00003">
    <property type="entry name" value="Haloacid_Dehalogenase"/>
    <property type="match status" value="1"/>
</dbReference>
<name>A0A502EHU4_9MYCO</name>
<comment type="caution">
    <text evidence="5">The sequence shown here is derived from an EMBL/GenBank/DDBJ whole genome shotgun (WGS) entry which is preliminary data.</text>
</comment>
<dbReference type="GO" id="GO:0016791">
    <property type="term" value="F:phosphatase activity"/>
    <property type="evidence" value="ECO:0007669"/>
    <property type="project" value="TreeGrafter"/>
</dbReference>
<reference evidence="5 6" key="1">
    <citation type="journal article" date="2019" name="Environ. Microbiol.">
        <title>Species interactions and distinct microbial communities in high Arctic permafrost affected cryosols are associated with the CH4 and CO2 gas fluxes.</title>
        <authorList>
            <person name="Altshuler I."/>
            <person name="Hamel J."/>
            <person name="Turney S."/>
            <person name="Magnuson E."/>
            <person name="Levesque R."/>
            <person name="Greer C."/>
            <person name="Whyte L.G."/>
        </authorList>
    </citation>
    <scope>NUCLEOTIDE SEQUENCE [LARGE SCALE GENOMIC DNA]</scope>
    <source>
        <strain evidence="5 6">S5.20</strain>
    </source>
</reference>
<gene>
    <name evidence="5" type="ORF">EAH80_01890</name>
</gene>
<accession>A0A502EHU4</accession>
<evidence type="ECO:0000256" key="2">
    <source>
        <dbReference type="ARBA" id="ARBA00022723"/>
    </source>
</evidence>
<evidence type="ECO:0000256" key="3">
    <source>
        <dbReference type="ARBA" id="ARBA00022801"/>
    </source>
</evidence>
<dbReference type="RefSeq" id="WP_140687519.1">
    <property type="nucleotide sequence ID" value="NZ_RCZG01000001.1"/>
</dbReference>
<dbReference type="InterPro" id="IPR036412">
    <property type="entry name" value="HAD-like_sf"/>
</dbReference>
<keyword evidence="2" id="KW-0479">Metal-binding</keyword>
<sequence length="246" mass="28008">MKLTGVEAVAFDVNGTLVDIRTEEHREDAFRAVGHYLNYQGIHLRRQAIHDMYFARLKQQQRDSPEEFPEFDAVAIWGSIVVDHATDYTHALPPDRIAALPQTLAELYRGVSRHKLKRYPHVRSTLGALCDRYPLAVVSDGQKAYARAELHKVDLTQYFGPIVVSGEHGFRKPDRRLFQYALDAMGVPAEKTVYVGNDMYRDVYGAREMGMRTVMFDSDQGTKVHQDCRPDFTITDHRDLLAILGG</sequence>
<evidence type="ECO:0000256" key="4">
    <source>
        <dbReference type="ARBA" id="ARBA00022842"/>
    </source>
</evidence>
<dbReference type="Proteomes" id="UP000320095">
    <property type="component" value="Unassembled WGS sequence"/>
</dbReference>
<dbReference type="GO" id="GO:0046872">
    <property type="term" value="F:metal ion binding"/>
    <property type="evidence" value="ECO:0007669"/>
    <property type="project" value="UniProtKB-KW"/>
</dbReference>
<dbReference type="GO" id="GO:0044281">
    <property type="term" value="P:small molecule metabolic process"/>
    <property type="evidence" value="ECO:0007669"/>
    <property type="project" value="UniProtKB-ARBA"/>
</dbReference>
<organism evidence="5 6">
    <name type="scientific">Mycolicibacterium hodleri</name>
    <dbReference type="NCBI Taxonomy" id="49897"/>
    <lineage>
        <taxon>Bacteria</taxon>
        <taxon>Bacillati</taxon>
        <taxon>Actinomycetota</taxon>
        <taxon>Actinomycetes</taxon>
        <taxon>Mycobacteriales</taxon>
        <taxon>Mycobacteriaceae</taxon>
        <taxon>Mycolicibacterium</taxon>
    </lineage>
</organism>
<protein>
    <submittedName>
        <fullName evidence="5">HAD family hydrolase</fullName>
    </submittedName>
</protein>
<dbReference type="PRINTS" id="PR00413">
    <property type="entry name" value="HADHALOGNASE"/>
</dbReference>
<evidence type="ECO:0000313" key="5">
    <source>
        <dbReference type="EMBL" id="TPG36714.1"/>
    </source>
</evidence>
<comment type="cofactor">
    <cofactor evidence="1">
        <name>Mg(2+)</name>
        <dbReference type="ChEBI" id="CHEBI:18420"/>
    </cofactor>
</comment>